<keyword evidence="1" id="KW-0812">Transmembrane</keyword>
<keyword evidence="3" id="KW-1185">Reference proteome</keyword>
<organism evidence="2 3">
    <name type="scientific">Carboxylicivirga marina</name>
    <dbReference type="NCBI Taxonomy" id="2800988"/>
    <lineage>
        <taxon>Bacteria</taxon>
        <taxon>Pseudomonadati</taxon>
        <taxon>Bacteroidota</taxon>
        <taxon>Bacteroidia</taxon>
        <taxon>Marinilabiliales</taxon>
        <taxon>Marinilabiliaceae</taxon>
        <taxon>Carboxylicivirga</taxon>
    </lineage>
</organism>
<comment type="caution">
    <text evidence="2">The sequence shown here is derived from an EMBL/GenBank/DDBJ whole genome shotgun (WGS) entry which is preliminary data.</text>
</comment>
<dbReference type="Pfam" id="PF11832">
    <property type="entry name" value="DUF3352"/>
    <property type="match status" value="1"/>
</dbReference>
<dbReference type="EMBL" id="JAENRR010000004">
    <property type="protein sequence ID" value="MBK3516234.1"/>
    <property type="molecule type" value="Genomic_DNA"/>
</dbReference>
<name>A0ABS1HEY2_9BACT</name>
<accession>A0ABS1HEY2</accession>
<dbReference type="InterPro" id="IPR015943">
    <property type="entry name" value="WD40/YVTN_repeat-like_dom_sf"/>
</dbReference>
<feature type="transmembrane region" description="Helical" evidence="1">
    <location>
        <begin position="5"/>
        <end position="24"/>
    </location>
</feature>
<gene>
    <name evidence="2" type="ORF">JIV24_02705</name>
</gene>
<dbReference type="Gene3D" id="2.130.10.10">
    <property type="entry name" value="YVTN repeat-like/Quinoprotein amine dehydrogenase"/>
    <property type="match status" value="1"/>
</dbReference>
<evidence type="ECO:0000313" key="3">
    <source>
        <dbReference type="Proteomes" id="UP000605676"/>
    </source>
</evidence>
<dbReference type="InterPro" id="IPR021787">
    <property type="entry name" value="DUF3352"/>
</dbReference>
<dbReference type="Proteomes" id="UP000605676">
    <property type="component" value="Unassembled WGS sequence"/>
</dbReference>
<evidence type="ECO:0000313" key="2">
    <source>
        <dbReference type="EMBL" id="MBK3516234.1"/>
    </source>
</evidence>
<proteinExistence type="predicted"/>
<keyword evidence="1" id="KW-1133">Transmembrane helix</keyword>
<evidence type="ECO:0000256" key="1">
    <source>
        <dbReference type="SAM" id="Phobius"/>
    </source>
</evidence>
<dbReference type="InterPro" id="IPR011047">
    <property type="entry name" value="Quinoprotein_ADH-like_sf"/>
</dbReference>
<keyword evidence="1" id="KW-0472">Membrane</keyword>
<protein>
    <submittedName>
        <fullName evidence="2">DUF3352 domain-containing protein</fullName>
    </submittedName>
</protein>
<sequence>MKRGWVLVTVFVSCTLLVYIGILVNRGKSYDNNHSLAAIPSDLAVIVKAQSIGQLRNSLIEAVDFKKEIKQFSFIENGLKVLQSLDSVLTDDDVNAMELLNDLPLYFSLHAQGKERVSPLIMFEIPNRKKELSIERFINYLPEIGYEVTSRKYNSKSIFEITFQGDVFYGHINKGLLLLSSSNLLIESSIRQQQRDEKWTDNDEFKQIYKTIGSGSRLNVFVNFSQLPNVVKPLVAKLSKNKVTALKEQSYWAEIDVDIDQESILMNGFMSANNKGITSQLLRNSHAQRSHMHDVLPRNTRSYIALTLESGDELKRRIEHYHEVNEDGGDFDRKIKSVNNQFGFNPKDEFFNVLSGELALAYYDYNHLQADANGMLVLKLKSQSTGRELILEMLRKVQKQGSSSMVYKKYQPDNEVSYSIYKGFPDNLMSHFFEPLFPKVPQKYIGFYEDNIIMADASVLIEQFIYSNMLSKTLSKSRTHQSFLSNFSSRENLFMFCETAHLSTLLGSFFEPLLKDITDNQKEALSNFYGLGVQMSGTGDMIYTTGFLQYLPARESEPRTIWQSLLDSTVSHKPILVKNHYTKEREVLVQDDANNLYLLSNGGRVLWKKPLDSKVKGEIVQVDYYRNNKLQYLFNTRNSIFLLDRNGNNVANFPVKLPSKASNGMVVFDYDKNRKYRIFIACENRRVYLYDGQGNVINGWKFGKTDGTVTLPVQHFRSNGKDYIAFADDKRNYICDRKGNIRVKLKKQFVRNENSPYFIENKDNANDCLVTSDNNGLLSKIHLATGAVTQSDNFDIELDHALKVFTMNGEKHYLITENNRIICFNSKMKEVFDKEFDDEINLDVDLYQFSAQNTKFGVSEKNGGDIFLLNKDGKVYKGFPLKGNSRFSIGFLKSSASRFNLIVGGSENYIYNYQVE</sequence>
<reference evidence="2 3" key="1">
    <citation type="submission" date="2021-01" db="EMBL/GenBank/DDBJ databases">
        <title>Carboxyliciviraga sp.nov., isolated from coastal sediments.</title>
        <authorList>
            <person name="Lu D."/>
            <person name="Zhang T."/>
        </authorList>
    </citation>
    <scope>NUCLEOTIDE SEQUENCE [LARGE SCALE GENOMIC DNA]</scope>
    <source>
        <strain evidence="2 3">N1Y132</strain>
    </source>
</reference>
<dbReference type="RefSeq" id="WP_200463466.1">
    <property type="nucleotide sequence ID" value="NZ_JAENRR010000004.1"/>
</dbReference>
<dbReference type="SUPFAM" id="SSF50998">
    <property type="entry name" value="Quinoprotein alcohol dehydrogenase-like"/>
    <property type="match status" value="1"/>
</dbReference>